<reference evidence="8" key="4">
    <citation type="submission" date="2025-09" db="UniProtKB">
        <authorList>
            <consortium name="Ensembl"/>
        </authorList>
    </citation>
    <scope>IDENTIFICATION</scope>
</reference>
<name>H2XU62_CIOIN</name>
<dbReference type="Proteomes" id="UP000008144">
    <property type="component" value="Chromosome 1"/>
</dbReference>
<keyword evidence="9" id="KW-1185">Reference proteome</keyword>
<reference evidence="9" key="1">
    <citation type="journal article" date="2002" name="Science">
        <title>The draft genome of Ciona intestinalis: insights into chordate and vertebrate origins.</title>
        <authorList>
            <person name="Dehal P."/>
            <person name="Satou Y."/>
            <person name="Campbell R.K."/>
            <person name="Chapman J."/>
            <person name="Degnan B."/>
            <person name="De Tomaso A."/>
            <person name="Davidson B."/>
            <person name="Di Gregorio A."/>
            <person name="Gelpke M."/>
            <person name="Goodstein D.M."/>
            <person name="Harafuji N."/>
            <person name="Hastings K.E."/>
            <person name="Ho I."/>
            <person name="Hotta K."/>
            <person name="Huang W."/>
            <person name="Kawashima T."/>
            <person name="Lemaire P."/>
            <person name="Martinez D."/>
            <person name="Meinertzhagen I.A."/>
            <person name="Necula S."/>
            <person name="Nonaka M."/>
            <person name="Putnam N."/>
            <person name="Rash S."/>
            <person name="Saiga H."/>
            <person name="Satake M."/>
            <person name="Terry A."/>
            <person name="Yamada L."/>
            <person name="Wang H.G."/>
            <person name="Awazu S."/>
            <person name="Azumi K."/>
            <person name="Boore J."/>
            <person name="Branno M."/>
            <person name="Chin-Bow S."/>
            <person name="DeSantis R."/>
            <person name="Doyle S."/>
            <person name="Francino P."/>
            <person name="Keys D.N."/>
            <person name="Haga S."/>
            <person name="Hayashi H."/>
            <person name="Hino K."/>
            <person name="Imai K.S."/>
            <person name="Inaba K."/>
            <person name="Kano S."/>
            <person name="Kobayashi K."/>
            <person name="Kobayashi M."/>
            <person name="Lee B.I."/>
            <person name="Makabe K.W."/>
            <person name="Manohar C."/>
            <person name="Matassi G."/>
            <person name="Medina M."/>
            <person name="Mochizuki Y."/>
            <person name="Mount S."/>
            <person name="Morishita T."/>
            <person name="Miura S."/>
            <person name="Nakayama A."/>
            <person name="Nishizaka S."/>
            <person name="Nomoto H."/>
            <person name="Ohta F."/>
            <person name="Oishi K."/>
            <person name="Rigoutsos I."/>
            <person name="Sano M."/>
            <person name="Sasaki A."/>
            <person name="Sasakura Y."/>
            <person name="Shoguchi E."/>
            <person name="Shin-i T."/>
            <person name="Spagnuolo A."/>
            <person name="Stainier D."/>
            <person name="Suzuki M.M."/>
            <person name="Tassy O."/>
            <person name="Takatori N."/>
            <person name="Tokuoka M."/>
            <person name="Yagi K."/>
            <person name="Yoshizaki F."/>
            <person name="Wada S."/>
            <person name="Zhang C."/>
            <person name="Hyatt P.D."/>
            <person name="Larimer F."/>
            <person name="Detter C."/>
            <person name="Doggett N."/>
            <person name="Glavina T."/>
            <person name="Hawkins T."/>
            <person name="Richardson P."/>
            <person name="Lucas S."/>
            <person name="Kohara Y."/>
            <person name="Levine M."/>
            <person name="Satoh N."/>
            <person name="Rokhsar D.S."/>
        </authorList>
    </citation>
    <scope>NUCLEOTIDE SEQUENCE [LARGE SCALE GENOMIC DNA]</scope>
</reference>
<evidence type="ECO:0000256" key="6">
    <source>
        <dbReference type="PIRSR" id="PIRSR604254-1"/>
    </source>
</evidence>
<sequence length="188" mass="21596">MMAVPIVCYSRLPYVPYRYVLRIAVYVVLYTSLCLPCFYKYLTFTPEPQFKTCGIAISDESRRNFFELTCIMALSATVNGLRFPERILPGWFDIVGHSHQIFHVLIAGGLYYQNKFIEGALREILGRLDEGTLSVDDLNITWYSAFLFPAMNGLISMVLTFVFSVVLCRRQNLQFGENCQKNKSKKAQ</sequence>
<keyword evidence="4 7" id="KW-1133">Transmembrane helix</keyword>
<keyword evidence="3 7" id="KW-0812">Transmembrane</keyword>
<keyword evidence="6" id="KW-0862">Zinc</keyword>
<feature type="transmembrane region" description="Helical" evidence="7">
    <location>
        <begin position="142"/>
        <end position="168"/>
    </location>
</feature>
<dbReference type="STRING" id="7719.ENSCINP00000033196"/>
<dbReference type="InterPro" id="IPR004254">
    <property type="entry name" value="AdipoR/HlyIII-related"/>
</dbReference>
<dbReference type="EMBL" id="EAAA01000350">
    <property type="status" value="NOT_ANNOTATED_CDS"/>
    <property type="molecule type" value="Genomic_DNA"/>
</dbReference>
<evidence type="ECO:0000256" key="5">
    <source>
        <dbReference type="ARBA" id="ARBA00023136"/>
    </source>
</evidence>
<evidence type="ECO:0000256" key="1">
    <source>
        <dbReference type="ARBA" id="ARBA00004141"/>
    </source>
</evidence>
<comment type="similarity">
    <text evidence="2">Belongs to the ADIPOR family.</text>
</comment>
<evidence type="ECO:0000256" key="4">
    <source>
        <dbReference type="ARBA" id="ARBA00022989"/>
    </source>
</evidence>
<dbReference type="Ensembl" id="ENSCINT00000031829.1">
    <property type="protein sequence ID" value="ENSCINP00000033196.1"/>
    <property type="gene ID" value="ENSCING00000024105.1"/>
</dbReference>
<dbReference type="GeneTree" id="ENSGT00940000170813"/>
<organism evidence="8 9">
    <name type="scientific">Ciona intestinalis</name>
    <name type="common">Transparent sea squirt</name>
    <name type="synonym">Ascidia intestinalis</name>
    <dbReference type="NCBI Taxonomy" id="7719"/>
    <lineage>
        <taxon>Eukaryota</taxon>
        <taxon>Metazoa</taxon>
        <taxon>Chordata</taxon>
        <taxon>Tunicata</taxon>
        <taxon>Ascidiacea</taxon>
        <taxon>Phlebobranchia</taxon>
        <taxon>Cionidae</taxon>
        <taxon>Ciona</taxon>
    </lineage>
</organism>
<dbReference type="GO" id="GO:0016020">
    <property type="term" value="C:membrane"/>
    <property type="evidence" value="ECO:0007669"/>
    <property type="project" value="UniProtKB-SubCell"/>
</dbReference>
<reference evidence="8" key="3">
    <citation type="submission" date="2025-08" db="UniProtKB">
        <authorList>
            <consortium name="Ensembl"/>
        </authorList>
    </citation>
    <scope>IDENTIFICATION</scope>
</reference>
<dbReference type="PANTHER" id="PTHR20855:SF52">
    <property type="entry name" value="ADIPONECTIN RECEPTOR PROTEIN"/>
    <property type="match status" value="1"/>
</dbReference>
<feature type="binding site" evidence="6">
    <location>
        <position position="103"/>
    </location>
    <ligand>
        <name>Zn(2+)</name>
        <dbReference type="ChEBI" id="CHEBI:29105"/>
    </ligand>
</feature>
<dbReference type="HOGENOM" id="CLU_1440582_0_0_1"/>
<evidence type="ECO:0000313" key="8">
    <source>
        <dbReference type="Ensembl" id="ENSCINP00000033196.1"/>
    </source>
</evidence>
<proteinExistence type="inferred from homology"/>
<evidence type="ECO:0000313" key="9">
    <source>
        <dbReference type="Proteomes" id="UP000008144"/>
    </source>
</evidence>
<keyword evidence="6" id="KW-0479">Metal-binding</keyword>
<evidence type="ECO:0000256" key="3">
    <source>
        <dbReference type="ARBA" id="ARBA00022692"/>
    </source>
</evidence>
<keyword evidence="5 7" id="KW-0472">Membrane</keyword>
<dbReference type="InParanoid" id="H2XU62"/>
<dbReference type="Pfam" id="PF03006">
    <property type="entry name" value="HlyIII"/>
    <property type="match status" value="1"/>
</dbReference>
<feature type="transmembrane region" description="Helical" evidence="7">
    <location>
        <begin position="20"/>
        <end position="42"/>
    </location>
</feature>
<protein>
    <submittedName>
        <fullName evidence="8">Uncharacterized protein</fullName>
    </submittedName>
</protein>
<dbReference type="PANTHER" id="PTHR20855">
    <property type="entry name" value="ADIPOR/PROGESTIN RECEPTOR-RELATED"/>
    <property type="match status" value="1"/>
</dbReference>
<reference evidence="8" key="2">
    <citation type="journal article" date="2008" name="Genome Biol.">
        <title>Improved genome assembly and evidence-based global gene model set for the chordate Ciona intestinalis: new insight into intron and operon populations.</title>
        <authorList>
            <person name="Satou Y."/>
            <person name="Mineta K."/>
            <person name="Ogasawara M."/>
            <person name="Sasakura Y."/>
            <person name="Shoguchi E."/>
            <person name="Ueno K."/>
            <person name="Yamada L."/>
            <person name="Matsumoto J."/>
            <person name="Wasserscheid J."/>
            <person name="Dewar K."/>
            <person name="Wiley G.B."/>
            <person name="Macmil S.L."/>
            <person name="Roe B.A."/>
            <person name="Zeller R.W."/>
            <person name="Hastings K.E."/>
            <person name="Lemaire P."/>
            <person name="Lindquist E."/>
            <person name="Endo T."/>
            <person name="Hotta K."/>
            <person name="Inaba K."/>
        </authorList>
    </citation>
    <scope>NUCLEOTIDE SEQUENCE [LARGE SCALE GENOMIC DNA]</scope>
    <source>
        <strain evidence="8">wild type</strain>
    </source>
</reference>
<accession>H2XU62</accession>
<comment type="subcellular location">
    <subcellularLocation>
        <location evidence="1">Membrane</location>
        <topology evidence="1">Multi-pass membrane protein</topology>
    </subcellularLocation>
</comment>
<dbReference type="AlphaFoldDB" id="H2XU62"/>
<dbReference type="GO" id="GO:0046872">
    <property type="term" value="F:metal ion binding"/>
    <property type="evidence" value="ECO:0007669"/>
    <property type="project" value="UniProtKB-KW"/>
</dbReference>
<feature type="binding site" evidence="6">
    <location>
        <position position="99"/>
    </location>
    <ligand>
        <name>Zn(2+)</name>
        <dbReference type="ChEBI" id="CHEBI:29105"/>
    </ligand>
</feature>
<evidence type="ECO:0000256" key="2">
    <source>
        <dbReference type="ARBA" id="ARBA00007018"/>
    </source>
</evidence>
<evidence type="ECO:0000256" key="7">
    <source>
        <dbReference type="SAM" id="Phobius"/>
    </source>
</evidence>